<sequence length="115" mass="13185">MCKADSIGIIFKFLHGLNYEYNPIWVQILGKEKLPSLSEHQSPKENPPQRVVMEDTTSTANDQDIPRIPATSFMERKRFLNKLVETKAQLKHGKEEMEHLRAPLNSTSKTLARVP</sequence>
<feature type="compositionally biased region" description="Polar residues" evidence="1">
    <location>
        <begin position="104"/>
        <end position="115"/>
    </location>
</feature>
<feature type="region of interest" description="Disordered" evidence="1">
    <location>
        <begin position="92"/>
        <end position="115"/>
    </location>
</feature>
<feature type="non-terminal residue" evidence="2">
    <location>
        <position position="1"/>
    </location>
</feature>
<keyword evidence="3" id="KW-1185">Reference proteome</keyword>
<evidence type="ECO:0000313" key="3">
    <source>
        <dbReference type="Proteomes" id="UP000257109"/>
    </source>
</evidence>
<protein>
    <submittedName>
        <fullName evidence="2">Uncharacterized protein</fullName>
    </submittedName>
</protein>
<dbReference type="AlphaFoldDB" id="A0A371H4B9"/>
<comment type="caution">
    <text evidence="2">The sequence shown here is derived from an EMBL/GenBank/DDBJ whole genome shotgun (WGS) entry which is preliminary data.</text>
</comment>
<feature type="region of interest" description="Disordered" evidence="1">
    <location>
        <begin position="36"/>
        <end position="68"/>
    </location>
</feature>
<gene>
    <name evidence="2" type="ORF">CR513_19707</name>
</gene>
<evidence type="ECO:0000256" key="1">
    <source>
        <dbReference type="SAM" id="MobiDB-lite"/>
    </source>
</evidence>
<organism evidence="2 3">
    <name type="scientific">Mucuna pruriens</name>
    <name type="common">Velvet bean</name>
    <name type="synonym">Dolichos pruriens</name>
    <dbReference type="NCBI Taxonomy" id="157652"/>
    <lineage>
        <taxon>Eukaryota</taxon>
        <taxon>Viridiplantae</taxon>
        <taxon>Streptophyta</taxon>
        <taxon>Embryophyta</taxon>
        <taxon>Tracheophyta</taxon>
        <taxon>Spermatophyta</taxon>
        <taxon>Magnoliopsida</taxon>
        <taxon>eudicotyledons</taxon>
        <taxon>Gunneridae</taxon>
        <taxon>Pentapetalae</taxon>
        <taxon>rosids</taxon>
        <taxon>fabids</taxon>
        <taxon>Fabales</taxon>
        <taxon>Fabaceae</taxon>
        <taxon>Papilionoideae</taxon>
        <taxon>50 kb inversion clade</taxon>
        <taxon>NPAAA clade</taxon>
        <taxon>indigoferoid/millettioid clade</taxon>
        <taxon>Phaseoleae</taxon>
        <taxon>Mucuna</taxon>
    </lineage>
</organism>
<accession>A0A371H4B9</accession>
<reference evidence="2" key="1">
    <citation type="submission" date="2018-05" db="EMBL/GenBank/DDBJ databases">
        <title>Draft genome of Mucuna pruriens seed.</title>
        <authorList>
            <person name="Nnadi N.E."/>
            <person name="Vos R."/>
            <person name="Hasami M.H."/>
            <person name="Devisetty U.K."/>
            <person name="Aguiy J.C."/>
        </authorList>
    </citation>
    <scope>NUCLEOTIDE SEQUENCE [LARGE SCALE GENOMIC DNA]</scope>
    <source>
        <strain evidence="2">JCA_2017</strain>
    </source>
</reference>
<evidence type="ECO:0000313" key="2">
    <source>
        <dbReference type="EMBL" id="RDX97516.1"/>
    </source>
</evidence>
<dbReference type="EMBL" id="QJKJ01003636">
    <property type="protein sequence ID" value="RDX97516.1"/>
    <property type="molecule type" value="Genomic_DNA"/>
</dbReference>
<dbReference type="Proteomes" id="UP000257109">
    <property type="component" value="Unassembled WGS sequence"/>
</dbReference>
<feature type="compositionally biased region" description="Basic and acidic residues" evidence="1">
    <location>
        <begin position="92"/>
        <end position="101"/>
    </location>
</feature>
<proteinExistence type="predicted"/>
<name>A0A371H4B9_MUCPR</name>